<dbReference type="SUPFAM" id="SSF50978">
    <property type="entry name" value="WD40 repeat-like"/>
    <property type="match status" value="1"/>
</dbReference>
<keyword evidence="1 3" id="KW-0853">WD repeat</keyword>
<dbReference type="EMBL" id="JABANM010033407">
    <property type="protein sequence ID" value="KAF4701315.1"/>
    <property type="molecule type" value="Genomic_DNA"/>
</dbReference>
<dbReference type="PROSITE" id="PS50294">
    <property type="entry name" value="WD_REPEATS_REGION"/>
    <property type="match status" value="2"/>
</dbReference>
<evidence type="ECO:0000256" key="3">
    <source>
        <dbReference type="PROSITE-ProRule" id="PRU00221"/>
    </source>
</evidence>
<dbReference type="SMART" id="SM00320">
    <property type="entry name" value="WD40"/>
    <property type="match status" value="4"/>
</dbReference>
<evidence type="ECO:0000256" key="1">
    <source>
        <dbReference type="ARBA" id="ARBA00022574"/>
    </source>
</evidence>
<evidence type="ECO:0000256" key="2">
    <source>
        <dbReference type="ARBA" id="ARBA00022737"/>
    </source>
</evidence>
<feature type="non-terminal residue" evidence="4">
    <location>
        <position position="1"/>
    </location>
</feature>
<accession>A0A7J6PYX7</accession>
<dbReference type="Pfam" id="PF00400">
    <property type="entry name" value="WD40"/>
    <property type="match status" value="3"/>
</dbReference>
<gene>
    <name evidence="4" type="primary">SNRNP40_1</name>
    <name evidence="4" type="ORF">FOZ62_000658</name>
</gene>
<keyword evidence="2" id="KW-0677">Repeat</keyword>
<dbReference type="Proteomes" id="UP000574390">
    <property type="component" value="Unassembled WGS sequence"/>
</dbReference>
<proteinExistence type="predicted"/>
<evidence type="ECO:0000313" key="4">
    <source>
        <dbReference type="EMBL" id="KAF4701315.1"/>
    </source>
</evidence>
<reference evidence="4 5" key="1">
    <citation type="submission" date="2020-04" db="EMBL/GenBank/DDBJ databases">
        <title>Perkinsus olseni comparative genomics.</title>
        <authorList>
            <person name="Bogema D.R."/>
        </authorList>
    </citation>
    <scope>NUCLEOTIDE SEQUENCE [LARGE SCALE GENOMIC DNA]</scope>
    <source>
        <strain evidence="4">ATCC PRA-205</strain>
    </source>
</reference>
<feature type="repeat" description="WD" evidence="3">
    <location>
        <begin position="119"/>
        <end position="150"/>
    </location>
</feature>
<dbReference type="Gene3D" id="2.130.10.10">
    <property type="entry name" value="YVTN repeat-like/Quinoprotein amine dehydrogenase"/>
    <property type="match status" value="1"/>
</dbReference>
<dbReference type="GO" id="GO:0003723">
    <property type="term" value="F:RNA binding"/>
    <property type="evidence" value="ECO:0007669"/>
    <property type="project" value="TreeGrafter"/>
</dbReference>
<keyword evidence="4" id="KW-0687">Ribonucleoprotein</keyword>
<dbReference type="InterPro" id="IPR036322">
    <property type="entry name" value="WD40_repeat_dom_sf"/>
</dbReference>
<dbReference type="PROSITE" id="PS50082">
    <property type="entry name" value="WD_REPEATS_2"/>
    <property type="match status" value="3"/>
</dbReference>
<name>A0A7J6PYX7_PEROL</name>
<protein>
    <submittedName>
        <fullName evidence="4">U5 small nuclear ribonucleoprotein</fullName>
    </submittedName>
</protein>
<dbReference type="InterPro" id="IPR052234">
    <property type="entry name" value="U5_snRNP_Component"/>
</dbReference>
<feature type="repeat" description="WD" evidence="3">
    <location>
        <begin position="56"/>
        <end position="90"/>
    </location>
</feature>
<sequence>DLRVRRCVQTRDHQYQVLSVTFDDTATRIFAGTLDNQILSMDIRKMDSEQNVIELGPEHDDSITGLAVSNDGNFLLSNSMDKSVKLWDIRPFVAHDSQRLMHHFTRGVQHDSERNLLRVRWSPDDQYFTTGNAKRVVNVWDVRSREILYSLPGHTGSVNEVCFHPSESYVIASASSDRTIYLGELA</sequence>
<dbReference type="InterPro" id="IPR001680">
    <property type="entry name" value="WD40_rpt"/>
</dbReference>
<dbReference type="InterPro" id="IPR015943">
    <property type="entry name" value="WD40/YVTN_repeat-like_dom_sf"/>
</dbReference>
<dbReference type="PANTHER" id="PTHR44006:SF1">
    <property type="entry name" value="U5 SMALL NUCLEAR RIBONUCLEOPROTEIN 40 KDA PROTEIN"/>
    <property type="match status" value="1"/>
</dbReference>
<dbReference type="GO" id="GO:0071013">
    <property type="term" value="C:catalytic step 2 spliceosome"/>
    <property type="evidence" value="ECO:0007669"/>
    <property type="project" value="TreeGrafter"/>
</dbReference>
<organism evidence="4 5">
    <name type="scientific">Perkinsus olseni</name>
    <name type="common">Perkinsus atlanticus</name>
    <dbReference type="NCBI Taxonomy" id="32597"/>
    <lineage>
        <taxon>Eukaryota</taxon>
        <taxon>Sar</taxon>
        <taxon>Alveolata</taxon>
        <taxon>Perkinsozoa</taxon>
        <taxon>Perkinsea</taxon>
        <taxon>Perkinsida</taxon>
        <taxon>Perkinsidae</taxon>
        <taxon>Perkinsus</taxon>
    </lineage>
</organism>
<comment type="caution">
    <text evidence="4">The sequence shown here is derived from an EMBL/GenBank/DDBJ whole genome shotgun (WGS) entry which is preliminary data.</text>
</comment>
<dbReference type="AlphaFoldDB" id="A0A7J6PYX7"/>
<evidence type="ECO:0000313" key="5">
    <source>
        <dbReference type="Proteomes" id="UP000574390"/>
    </source>
</evidence>
<dbReference type="PANTHER" id="PTHR44006">
    <property type="entry name" value="U5 SMALL NUCLEAR RIBONUCLEOPROTEIN 40 KDA PROTEIN"/>
    <property type="match status" value="1"/>
</dbReference>
<feature type="repeat" description="WD" evidence="3">
    <location>
        <begin position="151"/>
        <end position="186"/>
    </location>
</feature>